<dbReference type="Proteomes" id="UP001148203">
    <property type="component" value="Unassembled WGS sequence"/>
</dbReference>
<keyword evidence="2" id="KW-1185">Reference proteome</keyword>
<dbReference type="EMBL" id="JAMDGY010000076">
    <property type="protein sequence ID" value="MDD0993064.1"/>
    <property type="molecule type" value="Genomic_DNA"/>
</dbReference>
<reference evidence="1 2" key="1">
    <citation type="submission" date="2022-05" db="EMBL/GenBank/DDBJ databases">
        <title>Novel Pseudomonas spp. Isolated from a Rainbow Trout Aquaculture Facility.</title>
        <authorList>
            <person name="Testerman T."/>
            <person name="Graf J."/>
        </authorList>
    </citation>
    <scope>NUCLEOTIDE SEQUENCE [LARGE SCALE GENOMIC DNA]</scope>
    <source>
        <strain evidence="1 2">ID681</strain>
    </source>
</reference>
<protein>
    <submittedName>
        <fullName evidence="1">Fe2+ zn2+ uptake regulation protein</fullName>
    </submittedName>
</protein>
<sequence length="110" mass="12409">MSTARKFATPISTSAPRTDRSRIESIRELLHHYGLRVTMFRIKVIDILLNASGSQQVVYLDQIRTQVGSELSSQKIREVIRRLAFEGVLSISPGNSFDLTVEARSILARH</sequence>
<proteinExistence type="predicted"/>
<gene>
    <name evidence="1" type="ORF">M5G11_21260</name>
</gene>
<evidence type="ECO:0000313" key="2">
    <source>
        <dbReference type="Proteomes" id="UP001148203"/>
    </source>
</evidence>
<accession>A0ABT5NY81</accession>
<name>A0ABT5NY81_9PSED</name>
<evidence type="ECO:0000313" key="1">
    <source>
        <dbReference type="EMBL" id="MDD0993064.1"/>
    </source>
</evidence>
<dbReference type="RefSeq" id="WP_273908892.1">
    <property type="nucleotide sequence ID" value="NZ_JAMDGX010000002.1"/>
</dbReference>
<organism evidence="1 2">
    <name type="scientific">Pseudomonas fontis</name>
    <dbReference type="NCBI Taxonomy" id="2942633"/>
    <lineage>
        <taxon>Bacteria</taxon>
        <taxon>Pseudomonadati</taxon>
        <taxon>Pseudomonadota</taxon>
        <taxon>Gammaproteobacteria</taxon>
        <taxon>Pseudomonadales</taxon>
        <taxon>Pseudomonadaceae</taxon>
        <taxon>Pseudomonas</taxon>
    </lineage>
</organism>
<comment type="caution">
    <text evidence="1">The sequence shown here is derived from an EMBL/GenBank/DDBJ whole genome shotgun (WGS) entry which is preliminary data.</text>
</comment>